<dbReference type="Proteomes" id="UP000694388">
    <property type="component" value="Unplaced"/>
</dbReference>
<dbReference type="Pfam" id="PF16496">
    <property type="entry name" value="SWIRM-assoc_2"/>
    <property type="match status" value="1"/>
</dbReference>
<accession>A0A8C4Q3Z8</accession>
<reference evidence="2" key="2">
    <citation type="submission" date="2025-09" db="UniProtKB">
        <authorList>
            <consortium name="Ensembl"/>
        </authorList>
    </citation>
    <scope>IDENTIFICATION</scope>
</reference>
<protein>
    <recommendedName>
        <fullName evidence="1">Chromo domain-containing protein</fullName>
    </recommendedName>
</protein>
<keyword evidence="3" id="KW-1185">Reference proteome</keyword>
<name>A0A8C4Q3Z8_EPTBU</name>
<evidence type="ECO:0000313" key="3">
    <source>
        <dbReference type="Proteomes" id="UP000694388"/>
    </source>
</evidence>
<dbReference type="GeneTree" id="ENSGT00940000156347"/>
<proteinExistence type="predicted"/>
<dbReference type="OMA" id="EMFSIME"/>
<feature type="domain" description="Chromo" evidence="1">
    <location>
        <begin position="1"/>
        <end position="105"/>
    </location>
</feature>
<dbReference type="InterPro" id="IPR049898">
    <property type="entry name" value="MARR_BRCT_CHROMO"/>
</dbReference>
<reference evidence="2" key="1">
    <citation type="submission" date="2025-08" db="UniProtKB">
        <authorList>
            <consortium name="Ensembl"/>
        </authorList>
    </citation>
    <scope>IDENTIFICATION</scope>
</reference>
<evidence type="ECO:0000313" key="2">
    <source>
        <dbReference type="Ensembl" id="ENSEBUP00000009674.1"/>
    </source>
</evidence>
<dbReference type="AlphaFoldDB" id="A0A8C4Q3Z8"/>
<organism evidence="2 3">
    <name type="scientific">Eptatretus burgeri</name>
    <name type="common">Inshore hagfish</name>
    <dbReference type="NCBI Taxonomy" id="7764"/>
    <lineage>
        <taxon>Eukaryota</taxon>
        <taxon>Metazoa</taxon>
        <taxon>Chordata</taxon>
        <taxon>Craniata</taxon>
        <taxon>Vertebrata</taxon>
        <taxon>Cyclostomata</taxon>
        <taxon>Myxini</taxon>
        <taxon>Myxiniformes</taxon>
        <taxon>Myxinidae</taxon>
        <taxon>Eptatretinae</taxon>
        <taxon>Eptatretus</taxon>
    </lineage>
</organism>
<evidence type="ECO:0000259" key="1">
    <source>
        <dbReference type="PROSITE" id="PS52032"/>
    </source>
</evidence>
<sequence>MQSEPPPVRSLAALLIQLLQFQEDTCGRDARLTPFVKIPMKCFQDVKPGGALCHVILSAFKFRSEQTWRRFDFGNPSRSEKHVEMFSIMEKALIQVKLCLLLYIQ</sequence>
<dbReference type="Ensembl" id="ENSEBUT00000010203.1">
    <property type="protein sequence ID" value="ENSEBUP00000009674.1"/>
    <property type="gene ID" value="ENSEBUG00000006213.1"/>
</dbReference>
<dbReference type="PROSITE" id="PS52032">
    <property type="entry name" value="MARR_BRCT_CHROMO"/>
    <property type="match status" value="1"/>
</dbReference>
<dbReference type="InterPro" id="IPR032450">
    <property type="entry name" value="SMARCC_N"/>
</dbReference>